<dbReference type="Proteomes" id="UP000699975">
    <property type="component" value="Unassembled WGS sequence"/>
</dbReference>
<protein>
    <recommendedName>
        <fullName evidence="4">Lipoprotein</fullName>
    </recommendedName>
</protein>
<proteinExistence type="predicted"/>
<keyword evidence="3" id="KW-1185">Reference proteome</keyword>
<evidence type="ECO:0000313" key="2">
    <source>
        <dbReference type="EMBL" id="MBV7265355.1"/>
    </source>
</evidence>
<feature type="region of interest" description="Disordered" evidence="1">
    <location>
        <begin position="36"/>
        <end position="70"/>
    </location>
</feature>
<evidence type="ECO:0000313" key="3">
    <source>
        <dbReference type="Proteomes" id="UP000699975"/>
    </source>
</evidence>
<evidence type="ECO:0008006" key="4">
    <source>
        <dbReference type="Google" id="ProtNLM"/>
    </source>
</evidence>
<accession>A0ABS6SK04</accession>
<evidence type="ECO:0000256" key="1">
    <source>
        <dbReference type="SAM" id="MobiDB-lite"/>
    </source>
</evidence>
<sequence length="70" mass="7090">MACAALAACSEPPGAAPGEVSAGEKRALEEAAEMLGERRFPEQAAPESGQLASDEPTARQSSELTGDSAE</sequence>
<organism evidence="2 3">
    <name type="scientific">Erythrobacter ani</name>
    <dbReference type="NCBI Taxonomy" id="2827235"/>
    <lineage>
        <taxon>Bacteria</taxon>
        <taxon>Pseudomonadati</taxon>
        <taxon>Pseudomonadota</taxon>
        <taxon>Alphaproteobacteria</taxon>
        <taxon>Sphingomonadales</taxon>
        <taxon>Erythrobacteraceae</taxon>
        <taxon>Erythrobacter/Porphyrobacter group</taxon>
        <taxon>Erythrobacter</taxon>
    </lineage>
</organism>
<gene>
    <name evidence="2" type="ORF">KCG45_04130</name>
</gene>
<name>A0ABS6SK04_9SPHN</name>
<reference evidence="2 3" key="1">
    <citation type="submission" date="2021-04" db="EMBL/GenBank/DDBJ databases">
        <authorList>
            <person name="Pira H."/>
            <person name="Risdian C."/>
            <person name="Wink J."/>
        </authorList>
    </citation>
    <scope>NUCLEOTIDE SEQUENCE [LARGE SCALE GENOMIC DNA]</scope>
    <source>
        <strain evidence="2 3">WH131</strain>
    </source>
</reference>
<dbReference type="EMBL" id="JAGSPB010000001">
    <property type="protein sequence ID" value="MBV7265355.1"/>
    <property type="molecule type" value="Genomic_DNA"/>
</dbReference>
<feature type="compositionally biased region" description="Polar residues" evidence="1">
    <location>
        <begin position="58"/>
        <end position="70"/>
    </location>
</feature>
<comment type="caution">
    <text evidence="2">The sequence shown here is derived from an EMBL/GenBank/DDBJ whole genome shotgun (WGS) entry which is preliminary data.</text>
</comment>
<feature type="region of interest" description="Disordered" evidence="1">
    <location>
        <begin position="1"/>
        <end position="22"/>
    </location>
</feature>
<dbReference type="RefSeq" id="WP_218315823.1">
    <property type="nucleotide sequence ID" value="NZ_JAGSPB010000001.1"/>
</dbReference>